<dbReference type="InterPro" id="IPR001451">
    <property type="entry name" value="Hexapep"/>
</dbReference>
<organism evidence="4 5">
    <name type="scientific">Rhodococcus qingshengii</name>
    <dbReference type="NCBI Taxonomy" id="334542"/>
    <lineage>
        <taxon>Bacteria</taxon>
        <taxon>Bacillati</taxon>
        <taxon>Actinomycetota</taxon>
        <taxon>Actinomycetes</taxon>
        <taxon>Mycobacteriales</taxon>
        <taxon>Nocardiaceae</taxon>
        <taxon>Rhodococcus</taxon>
        <taxon>Rhodococcus erythropolis group</taxon>
    </lineage>
</organism>
<dbReference type="Proteomes" id="UP000230886">
    <property type="component" value="Unassembled WGS sequence"/>
</dbReference>
<proteinExistence type="inferred from homology"/>
<dbReference type="PANTHER" id="PTHR23416">
    <property type="entry name" value="SIALIC ACID SYNTHASE-RELATED"/>
    <property type="match status" value="1"/>
</dbReference>
<evidence type="ECO:0000256" key="2">
    <source>
        <dbReference type="ARBA" id="ARBA00022679"/>
    </source>
</evidence>
<dbReference type="Gene3D" id="2.160.10.10">
    <property type="entry name" value="Hexapeptide repeat proteins"/>
    <property type="match status" value="1"/>
</dbReference>
<dbReference type="CDD" id="cd03357">
    <property type="entry name" value="LbH_MAT_GAT"/>
    <property type="match status" value="1"/>
</dbReference>
<dbReference type="Pfam" id="PF12464">
    <property type="entry name" value="Mac"/>
    <property type="match status" value="1"/>
</dbReference>
<sequence>MCDDPSVGEQADRLARGEWYLDDDELRQRRLECWRRLDSFNGASADEDAVRSRALASLLGEVGEGALVVPRFQCSYGYNIRLGVNAFVNANGFFMDDALITIGADVRIGPGAQLMTALHPVDDHRRRREGWERAAPIVIGENTWLGASGTVGAGVSIGHNAVIGAGSVVLHDIPDHVVAAGSPARVIRRTPAEVEGLQREH</sequence>
<dbReference type="InterPro" id="IPR024688">
    <property type="entry name" value="Mac_dom"/>
</dbReference>
<dbReference type="PANTHER" id="PTHR23416:SF23">
    <property type="entry name" value="ACETYLTRANSFERASE C18B11.09C-RELATED"/>
    <property type="match status" value="1"/>
</dbReference>
<dbReference type="InterPro" id="IPR011004">
    <property type="entry name" value="Trimer_LpxA-like_sf"/>
</dbReference>
<evidence type="ECO:0000259" key="3">
    <source>
        <dbReference type="SMART" id="SM01266"/>
    </source>
</evidence>
<dbReference type="InterPro" id="IPR051159">
    <property type="entry name" value="Hexapeptide_acetyltransf"/>
</dbReference>
<dbReference type="Pfam" id="PF14602">
    <property type="entry name" value="Hexapep_2"/>
    <property type="match status" value="1"/>
</dbReference>
<accession>A0A2A5JF52</accession>
<dbReference type="GO" id="GO:0008374">
    <property type="term" value="F:O-acyltransferase activity"/>
    <property type="evidence" value="ECO:0007669"/>
    <property type="project" value="TreeGrafter"/>
</dbReference>
<feature type="domain" description="Maltose/galactoside acetyltransferase" evidence="3">
    <location>
        <begin position="11"/>
        <end position="64"/>
    </location>
</feature>
<dbReference type="AlphaFoldDB" id="A0A2A5JF52"/>
<dbReference type="GO" id="GO:0005829">
    <property type="term" value="C:cytosol"/>
    <property type="evidence" value="ECO:0007669"/>
    <property type="project" value="TreeGrafter"/>
</dbReference>
<dbReference type="GO" id="GO:0016407">
    <property type="term" value="F:acetyltransferase activity"/>
    <property type="evidence" value="ECO:0007669"/>
    <property type="project" value="InterPro"/>
</dbReference>
<keyword evidence="2 4" id="KW-0808">Transferase</keyword>
<evidence type="ECO:0000313" key="5">
    <source>
        <dbReference type="Proteomes" id="UP000230886"/>
    </source>
</evidence>
<dbReference type="SMART" id="SM01266">
    <property type="entry name" value="Mac"/>
    <property type="match status" value="1"/>
</dbReference>
<comment type="similarity">
    <text evidence="1">Belongs to the transferase hexapeptide repeat family.</text>
</comment>
<dbReference type="EMBL" id="NOVD01000003">
    <property type="protein sequence ID" value="PCK28208.1"/>
    <property type="molecule type" value="Genomic_DNA"/>
</dbReference>
<evidence type="ECO:0000256" key="1">
    <source>
        <dbReference type="ARBA" id="ARBA00007274"/>
    </source>
</evidence>
<name>A0A2A5JF52_RHOSG</name>
<comment type="caution">
    <text evidence="4">The sequence shown here is derived from an EMBL/GenBank/DDBJ whole genome shotgun (WGS) entry which is preliminary data.</text>
</comment>
<reference evidence="4 5" key="1">
    <citation type="submission" date="2017-07" db="EMBL/GenBank/DDBJ databases">
        <title>Draft sequence of Rhodococcus enclensis 23b-28.</title>
        <authorList>
            <person name="Besaury L."/>
            <person name="Sancelme M."/>
            <person name="Amato P."/>
            <person name="Lallement A."/>
            <person name="Delort A.-M."/>
        </authorList>
    </citation>
    <scope>NUCLEOTIDE SEQUENCE [LARGE SCALE GENOMIC DNA]</scope>
    <source>
        <strain evidence="4 5">23b-28</strain>
    </source>
</reference>
<gene>
    <name evidence="4" type="ORF">CHR55_07210</name>
</gene>
<protein>
    <submittedName>
        <fullName evidence="4">Maltose acetyltransferase</fullName>
    </submittedName>
</protein>
<dbReference type="SUPFAM" id="SSF51161">
    <property type="entry name" value="Trimeric LpxA-like enzymes"/>
    <property type="match status" value="1"/>
</dbReference>
<evidence type="ECO:0000313" key="4">
    <source>
        <dbReference type="EMBL" id="PCK28208.1"/>
    </source>
</evidence>